<evidence type="ECO:0000313" key="2">
    <source>
        <dbReference type="Proteomes" id="UP000319908"/>
    </source>
</evidence>
<reference evidence="1 2" key="1">
    <citation type="journal article" date="2020" name="Antonie Van Leeuwenhoek">
        <title>Rhodopirellula heiligendammensis sp. nov., Rhodopirellula pilleata sp. nov., and Rhodopirellula solitaria sp. nov. isolated from natural or artificial marine surfaces in Northern Germany and California, USA, and emended description of the genus Rhodopirellula.</title>
        <authorList>
            <person name="Kallscheuer N."/>
            <person name="Wiegand S."/>
            <person name="Jogler M."/>
            <person name="Boedeker C."/>
            <person name="Peeters S.H."/>
            <person name="Rast P."/>
            <person name="Heuer A."/>
            <person name="Jetten M.S.M."/>
            <person name="Rohde M."/>
            <person name="Jogler C."/>
        </authorList>
    </citation>
    <scope>NUCLEOTIDE SEQUENCE [LARGE SCALE GENOMIC DNA]</scope>
    <source>
        <strain evidence="1 2">Poly21</strain>
    </source>
</reference>
<proteinExistence type="predicted"/>
<dbReference type="OrthoDB" id="256590at2"/>
<dbReference type="EMBL" id="SJPU01000002">
    <property type="protein sequence ID" value="TWU15051.1"/>
    <property type="molecule type" value="Genomic_DNA"/>
</dbReference>
<dbReference type="AlphaFoldDB" id="A0A5C6BU89"/>
<sequence length="210" mass="23580">MKMARASKDDLDRMIAFMQFIEEFMDYGTHTPQNDEYEEESIELTDEGFAERLRELWGRRFGHHGVDIAWSRVVFGCGVLIDNVCDPNADTLEWKPELAAKIEGWRCFHCDQVFGDRDAALVHFGGSEIQTPACKIDAVAFRDLERLAASYVNEDTELHKEVAALRSRLADATRRAEEDGYARGLADAKKHPGELGLCVAEPEQVKGGAS</sequence>
<gene>
    <name evidence="1" type="ORF">Poly21_22420</name>
</gene>
<comment type="caution">
    <text evidence="1">The sequence shown here is derived from an EMBL/GenBank/DDBJ whole genome shotgun (WGS) entry which is preliminary data.</text>
</comment>
<name>A0A5C6BU89_9BACT</name>
<dbReference type="RefSeq" id="WP_146407017.1">
    <property type="nucleotide sequence ID" value="NZ_SJPU01000002.1"/>
</dbReference>
<evidence type="ECO:0000313" key="1">
    <source>
        <dbReference type="EMBL" id="TWU15051.1"/>
    </source>
</evidence>
<organism evidence="1 2">
    <name type="scientific">Allorhodopirellula heiligendammensis</name>
    <dbReference type="NCBI Taxonomy" id="2714739"/>
    <lineage>
        <taxon>Bacteria</taxon>
        <taxon>Pseudomonadati</taxon>
        <taxon>Planctomycetota</taxon>
        <taxon>Planctomycetia</taxon>
        <taxon>Pirellulales</taxon>
        <taxon>Pirellulaceae</taxon>
        <taxon>Allorhodopirellula</taxon>
    </lineage>
</organism>
<keyword evidence="2" id="KW-1185">Reference proteome</keyword>
<protein>
    <submittedName>
        <fullName evidence="1">Uncharacterized protein</fullName>
    </submittedName>
</protein>
<dbReference type="Proteomes" id="UP000319908">
    <property type="component" value="Unassembled WGS sequence"/>
</dbReference>
<accession>A0A5C6BU89</accession>